<dbReference type="SUPFAM" id="SSF54928">
    <property type="entry name" value="RNA-binding domain, RBD"/>
    <property type="match status" value="2"/>
</dbReference>
<dbReference type="InterPro" id="IPR012677">
    <property type="entry name" value="Nucleotide-bd_a/b_plait_sf"/>
</dbReference>
<evidence type="ECO:0000259" key="5">
    <source>
        <dbReference type="PROSITE" id="PS50102"/>
    </source>
</evidence>
<feature type="repeat" description="Pumilio" evidence="3">
    <location>
        <begin position="775"/>
        <end position="810"/>
    </location>
</feature>
<evidence type="ECO:0000256" key="4">
    <source>
        <dbReference type="SAM" id="MobiDB-lite"/>
    </source>
</evidence>
<protein>
    <submittedName>
        <fullName evidence="7">RNA-binding protein (Contains RRM and Pumilio-like repeats)</fullName>
    </submittedName>
</protein>
<evidence type="ECO:0000256" key="2">
    <source>
        <dbReference type="PROSITE-ProRule" id="PRU00176"/>
    </source>
</evidence>
<feature type="region of interest" description="Disordered" evidence="4">
    <location>
        <begin position="504"/>
        <end position="533"/>
    </location>
</feature>
<dbReference type="CDD" id="cd00590">
    <property type="entry name" value="RRM_SF"/>
    <property type="match status" value="1"/>
</dbReference>
<dbReference type="PROSITE" id="PS50303">
    <property type="entry name" value="PUM_HD"/>
    <property type="match status" value="1"/>
</dbReference>
<evidence type="ECO:0000256" key="3">
    <source>
        <dbReference type="PROSITE-ProRule" id="PRU00317"/>
    </source>
</evidence>
<dbReference type="PANTHER" id="PTHR47093">
    <property type="entry name" value="PROTEIN JSN1-RELATED"/>
    <property type="match status" value="1"/>
</dbReference>
<dbReference type="InterPro" id="IPR033133">
    <property type="entry name" value="PUM-HD"/>
</dbReference>
<keyword evidence="1" id="KW-0677">Repeat</keyword>
<dbReference type="InterPro" id="IPR016024">
    <property type="entry name" value="ARM-type_fold"/>
</dbReference>
<name>A0A0F7SHD9_PHARH</name>
<dbReference type="SMART" id="SM00360">
    <property type="entry name" value="RRM"/>
    <property type="match status" value="2"/>
</dbReference>
<feature type="compositionally biased region" description="Polar residues" evidence="4">
    <location>
        <begin position="1151"/>
        <end position="1161"/>
    </location>
</feature>
<dbReference type="InterPro" id="IPR052645">
    <property type="entry name" value="Pumilio_domain_protein"/>
</dbReference>
<dbReference type="SMART" id="SM00025">
    <property type="entry name" value="Pumilio"/>
    <property type="match status" value="6"/>
</dbReference>
<organism evidence="7">
    <name type="scientific">Phaffia rhodozyma</name>
    <name type="common">Yeast</name>
    <name type="synonym">Xanthophyllomyces dendrorhous</name>
    <dbReference type="NCBI Taxonomy" id="264483"/>
    <lineage>
        <taxon>Eukaryota</taxon>
        <taxon>Fungi</taxon>
        <taxon>Dikarya</taxon>
        <taxon>Basidiomycota</taxon>
        <taxon>Agaricomycotina</taxon>
        <taxon>Tremellomycetes</taxon>
        <taxon>Cystofilobasidiales</taxon>
        <taxon>Mrakiaceae</taxon>
        <taxon>Phaffia</taxon>
    </lineage>
</organism>
<feature type="region of interest" description="Disordered" evidence="4">
    <location>
        <begin position="1151"/>
        <end position="1210"/>
    </location>
</feature>
<accession>A0A0F7SHD9</accession>
<dbReference type="InterPro" id="IPR035979">
    <property type="entry name" value="RBD_domain_sf"/>
</dbReference>
<feature type="domain" description="PUM-HD" evidence="6">
    <location>
        <begin position="714"/>
        <end position="1066"/>
    </location>
</feature>
<dbReference type="PROSITE" id="PS50102">
    <property type="entry name" value="RRM"/>
    <property type="match status" value="2"/>
</dbReference>
<dbReference type="InterPro" id="IPR011989">
    <property type="entry name" value="ARM-like"/>
</dbReference>
<dbReference type="Gene3D" id="1.25.10.10">
    <property type="entry name" value="Leucine-rich Repeat Variant"/>
    <property type="match status" value="1"/>
</dbReference>
<feature type="region of interest" description="Disordered" evidence="4">
    <location>
        <begin position="140"/>
        <end position="159"/>
    </location>
</feature>
<sequence length="1229" mass="132269">MSLAPNSSAAEASRRASGKTPPPQAPSAIYAKRARELEQLEAQPYRPPALRHSSSSSFSSQAEAEGDANVEEQPTVIGSGYRRARAGTLPSNLNAAAQRYNAPAPVSGVSVPGTVTAQLGNQSSLVSTPGVAAHPSIRQVLDSSSGSGRGRSGSLSLPASGLSNAFGPSVFSSAWLGNRTSYNNGSGQHRLDEITRIQSNDSIASEQAAGVLDYLGLADSPAGHQPLPATLSELRAQAQQQIQSQRNRASTVSSPYRQVGVFAPIQSTEDYGDECVNHESYIDSPIYNGSTMYTPSQTPPNAFKKATHLMPSNRPRATSVGTLMDSPSHRTTTMASTMMHEDEAFSRQAQLDLLSERLAASTLITEPLKRPPIFHDRSHSEMDLSYLHQPAVSRLINMNGALSTSLTPNPVPSDGLSGPAPPFPAHLPTQGAHPPSRSLYIGQLDSTVTDSELMQIFTTYGPIESVRLLPEKTCGFVNFVEMEDALRAAEDVKTRMRGKLVPNGSPVKIGFGNPNSMPPGPGVPTASSPTNAQGASTAAVVNDTPSRALWIGSIPSNTTPAVLIQVFSSFGPIENVRVLTHKNCGFVNFERHDSAVLARKTLNMKDFLGPDVGAIKINFGKVPTKASSHSNGSGADMLNNYPVKAGSDSSADQQITGGHPLGDYRSSLTSDLVIGGEHEGLATTDSLVAVGPSWQPSVSDQQTVMRVFSAGDPQAEPEIQAMAEFSPPATYYTSVPSVVDQSATRRYDAAALRDVKKALENGNCSIEEFNTFAMDLMEECVELASDHIGNTIIQKLYQFCSQSIRLMLLERIAPFLASIGSHKNGTWAAQKIIDCSNSPEEFALIGQHLRPYIPPLLLDQYGNYVVSLCTRFESPANDFIFDGICDRLWDIGQGRFGSRGVRTCLDSPHTTPAQKKRIATAIVLNSIPLATAPNGSLLVTWLIDSSNLHGRFRLLAPRFAPFMEHLCTHKLASVAVLRIINQKIDPEASQILLDALFASPGDEVLIRVLKDQIYGVSVIEKTVTSAAFDRTERQPLVDATKRVLLSLEDASSQSYHRLLQAVGLPHSMSPKVSAQTYGGMHTPRSQPGPSSSYANLNAFPYGLNLPVMYDHNRPSPMQGMNGGNWPSAMPSTLQPLMLGSMPQIDSFRSIASPTFSPTSDPFNPFATYAQSPPRFERRSSSSRQKSSSRGEKNGSVRGTPQGSVYDGGYQPQMLDWQRQQGSLYKQMHA</sequence>
<dbReference type="EMBL" id="LN483167">
    <property type="protein sequence ID" value="CDZ97178.1"/>
    <property type="molecule type" value="Genomic_DNA"/>
</dbReference>
<dbReference type="PROSITE" id="PS50302">
    <property type="entry name" value="PUM"/>
    <property type="match status" value="1"/>
</dbReference>
<reference evidence="7" key="1">
    <citation type="submission" date="2014-08" db="EMBL/GenBank/DDBJ databases">
        <authorList>
            <person name="Sharma Rahul"/>
            <person name="Thines Marco"/>
        </authorList>
    </citation>
    <scope>NUCLEOTIDE SEQUENCE</scope>
</reference>
<evidence type="ECO:0000259" key="6">
    <source>
        <dbReference type="PROSITE" id="PS50303"/>
    </source>
</evidence>
<dbReference type="PANTHER" id="PTHR47093:SF1">
    <property type="entry name" value="PROTEIN JSN1-RELATED"/>
    <property type="match status" value="1"/>
</dbReference>
<feature type="region of interest" description="Disordered" evidence="4">
    <location>
        <begin position="1"/>
        <end position="75"/>
    </location>
</feature>
<feature type="domain" description="RRM" evidence="5">
    <location>
        <begin position="547"/>
        <end position="622"/>
    </location>
</feature>
<dbReference type="Pfam" id="PF00076">
    <property type="entry name" value="RRM_1"/>
    <property type="match status" value="2"/>
</dbReference>
<proteinExistence type="predicted"/>
<dbReference type="InterPro" id="IPR000504">
    <property type="entry name" value="RRM_dom"/>
</dbReference>
<feature type="domain" description="RRM" evidence="5">
    <location>
        <begin position="437"/>
        <end position="514"/>
    </location>
</feature>
<dbReference type="AlphaFoldDB" id="A0A0F7SHD9"/>
<dbReference type="GO" id="GO:0000288">
    <property type="term" value="P:nuclear-transcribed mRNA catabolic process, deadenylation-dependent decay"/>
    <property type="evidence" value="ECO:0007669"/>
    <property type="project" value="TreeGrafter"/>
</dbReference>
<keyword evidence="2" id="KW-0694">RNA-binding</keyword>
<dbReference type="InterPro" id="IPR001313">
    <property type="entry name" value="Pumilio_RNA-bd_rpt"/>
</dbReference>
<evidence type="ECO:0000256" key="1">
    <source>
        <dbReference type="ARBA" id="ARBA00022737"/>
    </source>
</evidence>
<dbReference type="SUPFAM" id="SSF48371">
    <property type="entry name" value="ARM repeat"/>
    <property type="match status" value="1"/>
</dbReference>
<evidence type="ECO:0000313" key="7">
    <source>
        <dbReference type="EMBL" id="CDZ97178.1"/>
    </source>
</evidence>
<dbReference type="GO" id="GO:0003723">
    <property type="term" value="F:RNA binding"/>
    <property type="evidence" value="ECO:0007669"/>
    <property type="project" value="UniProtKB-UniRule"/>
</dbReference>
<dbReference type="Gene3D" id="3.30.70.330">
    <property type="match status" value="2"/>
</dbReference>
<dbReference type="Pfam" id="PF00806">
    <property type="entry name" value="PUF"/>
    <property type="match status" value="2"/>
</dbReference>